<keyword evidence="10" id="KW-1185">Reference proteome</keyword>
<dbReference type="EMBL" id="JBHUFV010000024">
    <property type="protein sequence ID" value="MFD1933140.1"/>
    <property type="molecule type" value="Genomic_DNA"/>
</dbReference>
<evidence type="ECO:0000256" key="1">
    <source>
        <dbReference type="ARBA" id="ARBA00004651"/>
    </source>
</evidence>
<dbReference type="Proteomes" id="UP001597368">
    <property type="component" value="Unassembled WGS sequence"/>
</dbReference>
<evidence type="ECO:0000313" key="9">
    <source>
        <dbReference type="EMBL" id="MFD1933140.1"/>
    </source>
</evidence>
<feature type="transmembrane region" description="Helical" evidence="7">
    <location>
        <begin position="145"/>
        <end position="167"/>
    </location>
</feature>
<comment type="subcellular location">
    <subcellularLocation>
        <location evidence="1 7">Cell membrane</location>
        <topology evidence="1 7">Multi-pass membrane protein</topology>
    </subcellularLocation>
</comment>
<keyword evidence="5 7" id="KW-1133">Transmembrane helix</keyword>
<feature type="domain" description="ABC transmembrane type-1" evidence="8">
    <location>
        <begin position="98"/>
        <end position="295"/>
    </location>
</feature>
<protein>
    <submittedName>
        <fullName evidence="9">ABC transporter permease</fullName>
    </submittedName>
</protein>
<reference evidence="10" key="1">
    <citation type="journal article" date="2019" name="Int. J. Syst. Evol. Microbiol.">
        <title>The Global Catalogue of Microorganisms (GCM) 10K type strain sequencing project: providing services to taxonomists for standard genome sequencing and annotation.</title>
        <authorList>
            <consortium name="The Broad Institute Genomics Platform"/>
            <consortium name="The Broad Institute Genome Sequencing Center for Infectious Disease"/>
            <person name="Wu L."/>
            <person name="Ma J."/>
        </authorList>
    </citation>
    <scope>NUCLEOTIDE SEQUENCE [LARGE SCALE GENOMIC DNA]</scope>
    <source>
        <strain evidence="10">ICMP 6774ER</strain>
    </source>
</reference>
<accession>A0ABW4SU70</accession>
<name>A0ABW4SU70_9ACTN</name>
<comment type="caution">
    <text evidence="9">The sequence shown here is derived from an EMBL/GenBank/DDBJ whole genome shotgun (WGS) entry which is preliminary data.</text>
</comment>
<dbReference type="InterPro" id="IPR000515">
    <property type="entry name" value="MetI-like"/>
</dbReference>
<keyword evidence="3" id="KW-1003">Cell membrane</keyword>
<dbReference type="SUPFAM" id="SSF161098">
    <property type="entry name" value="MetI-like"/>
    <property type="match status" value="1"/>
</dbReference>
<evidence type="ECO:0000256" key="4">
    <source>
        <dbReference type="ARBA" id="ARBA00022692"/>
    </source>
</evidence>
<keyword evidence="6 7" id="KW-0472">Membrane</keyword>
<evidence type="ECO:0000256" key="7">
    <source>
        <dbReference type="RuleBase" id="RU363032"/>
    </source>
</evidence>
<evidence type="ECO:0000256" key="2">
    <source>
        <dbReference type="ARBA" id="ARBA00022448"/>
    </source>
</evidence>
<sequence>MPMVTFLARRVAAAVLLLGLLSLLTYGLLAVAPGSPEQALLGSRPSTPETRAAIRAEFMLDEPFVVRYGHWLGNAVHGDFGSSVYSREPVSSVVGERFSTTAGLAAYAVGLTLVVAIPTGLIAGMRRGSGLDQGITSAALIATSVPSYALGIALLYGFAVALGWFPMYGSGDLAHLTLPAIALAAGQAAFVVRQTRAAALDLANQDYLTFARARGLGRRRIWVSYALRNASLPVLTVGGLLLAANLTGAVFVERVFSLPGLGSLLIQAVGQKDIPVVQALVLLGGTVVVVTNLLIDLACLAVDARVRHGVIEA</sequence>
<keyword evidence="2 7" id="KW-0813">Transport</keyword>
<dbReference type="InterPro" id="IPR045621">
    <property type="entry name" value="BPD_transp_1_N"/>
</dbReference>
<feature type="transmembrane region" description="Helical" evidence="7">
    <location>
        <begin position="173"/>
        <end position="192"/>
    </location>
</feature>
<evidence type="ECO:0000256" key="3">
    <source>
        <dbReference type="ARBA" id="ARBA00022475"/>
    </source>
</evidence>
<proteinExistence type="inferred from homology"/>
<keyword evidence="4 7" id="KW-0812">Transmembrane</keyword>
<dbReference type="PANTHER" id="PTHR43163">
    <property type="entry name" value="DIPEPTIDE TRANSPORT SYSTEM PERMEASE PROTEIN DPPB-RELATED"/>
    <property type="match status" value="1"/>
</dbReference>
<dbReference type="Pfam" id="PF00528">
    <property type="entry name" value="BPD_transp_1"/>
    <property type="match status" value="1"/>
</dbReference>
<feature type="transmembrane region" description="Helical" evidence="7">
    <location>
        <begin position="234"/>
        <end position="256"/>
    </location>
</feature>
<evidence type="ECO:0000256" key="5">
    <source>
        <dbReference type="ARBA" id="ARBA00022989"/>
    </source>
</evidence>
<comment type="similarity">
    <text evidence="7">Belongs to the binding-protein-dependent transport system permease family.</text>
</comment>
<dbReference type="PROSITE" id="PS50928">
    <property type="entry name" value="ABC_TM1"/>
    <property type="match status" value="1"/>
</dbReference>
<feature type="transmembrane region" description="Helical" evidence="7">
    <location>
        <begin position="104"/>
        <end position="124"/>
    </location>
</feature>
<dbReference type="RefSeq" id="WP_379573185.1">
    <property type="nucleotide sequence ID" value="NZ_JBHUFV010000024.1"/>
</dbReference>
<dbReference type="Pfam" id="PF19300">
    <property type="entry name" value="BPD_transp_1_N"/>
    <property type="match status" value="1"/>
</dbReference>
<evidence type="ECO:0000259" key="8">
    <source>
        <dbReference type="PROSITE" id="PS50928"/>
    </source>
</evidence>
<dbReference type="InterPro" id="IPR035906">
    <property type="entry name" value="MetI-like_sf"/>
</dbReference>
<dbReference type="PANTHER" id="PTHR43163:SF6">
    <property type="entry name" value="DIPEPTIDE TRANSPORT SYSTEM PERMEASE PROTEIN DPPB-RELATED"/>
    <property type="match status" value="1"/>
</dbReference>
<feature type="transmembrane region" description="Helical" evidence="7">
    <location>
        <begin position="276"/>
        <end position="302"/>
    </location>
</feature>
<evidence type="ECO:0000313" key="10">
    <source>
        <dbReference type="Proteomes" id="UP001597368"/>
    </source>
</evidence>
<organism evidence="9 10">
    <name type="scientific">Nonomuraea mangrovi</name>
    <dbReference type="NCBI Taxonomy" id="2316207"/>
    <lineage>
        <taxon>Bacteria</taxon>
        <taxon>Bacillati</taxon>
        <taxon>Actinomycetota</taxon>
        <taxon>Actinomycetes</taxon>
        <taxon>Streptosporangiales</taxon>
        <taxon>Streptosporangiaceae</taxon>
        <taxon>Nonomuraea</taxon>
    </lineage>
</organism>
<dbReference type="Gene3D" id="1.10.3720.10">
    <property type="entry name" value="MetI-like"/>
    <property type="match status" value="1"/>
</dbReference>
<gene>
    <name evidence="9" type="ORF">ACFSKW_16825</name>
</gene>
<evidence type="ECO:0000256" key="6">
    <source>
        <dbReference type="ARBA" id="ARBA00023136"/>
    </source>
</evidence>